<protein>
    <recommendedName>
        <fullName evidence="4">C-type lectin domain-containing protein</fullName>
    </recommendedName>
</protein>
<proteinExistence type="predicted"/>
<dbReference type="AlphaFoldDB" id="A0A8B6HK65"/>
<evidence type="ECO:0000313" key="2">
    <source>
        <dbReference type="EMBL" id="VDI80713.1"/>
    </source>
</evidence>
<feature type="signal peptide" evidence="1">
    <location>
        <begin position="1"/>
        <end position="17"/>
    </location>
</feature>
<evidence type="ECO:0000313" key="3">
    <source>
        <dbReference type="Proteomes" id="UP000596742"/>
    </source>
</evidence>
<evidence type="ECO:0000256" key="1">
    <source>
        <dbReference type="SAM" id="SignalP"/>
    </source>
</evidence>
<sequence length="193" mass="22208">MLISIISFGLIVAVASAQNIIYDINTQANCTLVQRGPTEDCRWVAGLDMADQVIENGELLHIKYFGLVEERRDVLGFAVAGSFAQTVQYDINTQALCTQIERPATRDCRWVAGLDMADLLIEKGRIIAYQIRWFNGRWSSWYVPGLNDLSNVYNPSSRKCDLPYRRNSMRRRWAVFYDHTHRFIICKPRGNIK</sequence>
<accession>A0A8B6HK65</accession>
<dbReference type="Proteomes" id="UP000596742">
    <property type="component" value="Unassembled WGS sequence"/>
</dbReference>
<dbReference type="EMBL" id="UYJE01010201">
    <property type="protein sequence ID" value="VDI80713.1"/>
    <property type="molecule type" value="Genomic_DNA"/>
</dbReference>
<feature type="chain" id="PRO_5032341889" description="C-type lectin domain-containing protein" evidence="1">
    <location>
        <begin position="18"/>
        <end position="193"/>
    </location>
</feature>
<keyword evidence="1" id="KW-0732">Signal</keyword>
<evidence type="ECO:0008006" key="4">
    <source>
        <dbReference type="Google" id="ProtNLM"/>
    </source>
</evidence>
<comment type="caution">
    <text evidence="2">The sequence shown here is derived from an EMBL/GenBank/DDBJ whole genome shotgun (WGS) entry which is preliminary data.</text>
</comment>
<organism evidence="2 3">
    <name type="scientific">Mytilus galloprovincialis</name>
    <name type="common">Mediterranean mussel</name>
    <dbReference type="NCBI Taxonomy" id="29158"/>
    <lineage>
        <taxon>Eukaryota</taxon>
        <taxon>Metazoa</taxon>
        <taxon>Spiralia</taxon>
        <taxon>Lophotrochozoa</taxon>
        <taxon>Mollusca</taxon>
        <taxon>Bivalvia</taxon>
        <taxon>Autobranchia</taxon>
        <taxon>Pteriomorphia</taxon>
        <taxon>Mytilida</taxon>
        <taxon>Mytiloidea</taxon>
        <taxon>Mytilidae</taxon>
        <taxon>Mytilinae</taxon>
        <taxon>Mytilus</taxon>
    </lineage>
</organism>
<reference evidence="2" key="1">
    <citation type="submission" date="2018-11" db="EMBL/GenBank/DDBJ databases">
        <authorList>
            <person name="Alioto T."/>
            <person name="Alioto T."/>
        </authorList>
    </citation>
    <scope>NUCLEOTIDE SEQUENCE</scope>
</reference>
<keyword evidence="3" id="KW-1185">Reference proteome</keyword>
<dbReference type="OrthoDB" id="9976041at2759"/>
<name>A0A8B6HK65_MYTGA</name>
<gene>
    <name evidence="2" type="ORF">MGAL_10B051966</name>
</gene>